<proteinExistence type="predicted"/>
<keyword evidence="2" id="KW-1185">Reference proteome</keyword>
<evidence type="ECO:0000313" key="2">
    <source>
        <dbReference type="Proteomes" id="UP001239111"/>
    </source>
</evidence>
<reference evidence="1" key="1">
    <citation type="submission" date="2023-04" db="EMBL/GenBank/DDBJ databases">
        <title>A chromosome-level genome assembly of the parasitoid wasp Eretmocerus hayati.</title>
        <authorList>
            <person name="Zhong Y."/>
            <person name="Liu S."/>
            <person name="Liu Y."/>
        </authorList>
    </citation>
    <scope>NUCLEOTIDE SEQUENCE</scope>
    <source>
        <strain evidence="1">ZJU_SS_LIU_2023</strain>
    </source>
</reference>
<name>A0ACC2P6V7_9HYME</name>
<comment type="caution">
    <text evidence="1">The sequence shown here is derived from an EMBL/GenBank/DDBJ whole genome shotgun (WGS) entry which is preliminary data.</text>
</comment>
<gene>
    <name evidence="1" type="ORF">QAD02_014944</name>
</gene>
<protein>
    <submittedName>
        <fullName evidence="1">Uncharacterized protein</fullName>
    </submittedName>
</protein>
<accession>A0ACC2P6V7</accession>
<dbReference type="EMBL" id="CM056742">
    <property type="protein sequence ID" value="KAJ8679157.1"/>
    <property type="molecule type" value="Genomic_DNA"/>
</dbReference>
<organism evidence="1 2">
    <name type="scientific">Eretmocerus hayati</name>
    <dbReference type="NCBI Taxonomy" id="131215"/>
    <lineage>
        <taxon>Eukaryota</taxon>
        <taxon>Metazoa</taxon>
        <taxon>Ecdysozoa</taxon>
        <taxon>Arthropoda</taxon>
        <taxon>Hexapoda</taxon>
        <taxon>Insecta</taxon>
        <taxon>Pterygota</taxon>
        <taxon>Neoptera</taxon>
        <taxon>Endopterygota</taxon>
        <taxon>Hymenoptera</taxon>
        <taxon>Apocrita</taxon>
        <taxon>Proctotrupomorpha</taxon>
        <taxon>Chalcidoidea</taxon>
        <taxon>Aphelinidae</taxon>
        <taxon>Aphelininae</taxon>
        <taxon>Eretmocerus</taxon>
    </lineage>
</organism>
<sequence>MDKHLLLMYDRPGEPIFIPKGENNTIFDIPPEYMTERYQSMALSIFNRFGQNAEENVAVKKIALPDLSLPMTLSRYEMFSIYSPSHRKMADYLIELFIGEFVSLSISSNFDPLPMEMTMVSQMR</sequence>
<dbReference type="Proteomes" id="UP001239111">
    <property type="component" value="Chromosome 2"/>
</dbReference>
<evidence type="ECO:0000313" key="1">
    <source>
        <dbReference type="EMBL" id="KAJ8679157.1"/>
    </source>
</evidence>